<dbReference type="SUPFAM" id="SSF56925">
    <property type="entry name" value="OMPA-like"/>
    <property type="match status" value="1"/>
</dbReference>
<dbReference type="Gene3D" id="2.40.160.20">
    <property type="match status" value="1"/>
</dbReference>
<dbReference type="RefSeq" id="WP_306100186.1">
    <property type="nucleotide sequence ID" value="NZ_CP162601.1"/>
</dbReference>
<proteinExistence type="predicted"/>
<accession>A0AB39HDB0</accession>
<dbReference type="KEGG" id="vih:AB0763_07795"/>
<name>A0AB39HDB0_9VIBR</name>
<sequence>MKRQQWLFCAALACASPYALAEEPTYQAFAPQSEESYLYTGVSGTFIESDLGDHQRFNHYMIGALVGYRFNDNLALDVRGYKSASEGSVSGESAALDRSLSALAKVILPVTENVEAYALGGYAHLRAEYNGEYTSDNDFQYGVGLAVKNDTPLEAHFEVLRVYDQDDVSIWGANINVIYKFY</sequence>
<feature type="signal peptide" evidence="2">
    <location>
        <begin position="1"/>
        <end position="21"/>
    </location>
</feature>
<keyword evidence="1 2" id="KW-0732">Signal</keyword>
<feature type="domain" description="Outer membrane protein beta-barrel" evidence="3">
    <location>
        <begin position="9"/>
        <end position="181"/>
    </location>
</feature>
<dbReference type="InterPro" id="IPR011250">
    <property type="entry name" value="OMP/PagP_B-barrel"/>
</dbReference>
<dbReference type="InterPro" id="IPR027385">
    <property type="entry name" value="Beta-barrel_OMP"/>
</dbReference>
<organism evidence="4">
    <name type="scientific">Vibrio sp. HB236076</name>
    <dbReference type="NCBI Taxonomy" id="3232307"/>
    <lineage>
        <taxon>Bacteria</taxon>
        <taxon>Pseudomonadati</taxon>
        <taxon>Pseudomonadota</taxon>
        <taxon>Gammaproteobacteria</taxon>
        <taxon>Vibrionales</taxon>
        <taxon>Vibrionaceae</taxon>
        <taxon>Vibrio</taxon>
    </lineage>
</organism>
<evidence type="ECO:0000256" key="2">
    <source>
        <dbReference type="SAM" id="SignalP"/>
    </source>
</evidence>
<reference evidence="4" key="1">
    <citation type="submission" date="2024-07" db="EMBL/GenBank/DDBJ databases">
        <title>Genome Analysis of a Potential Novel Vibrio Species Secreting pH- and Thermo-stable Alginate Lyase and its Application in Producing Alginate Oligosaccharides.</title>
        <authorList>
            <person name="Huang H."/>
            <person name="Bao K."/>
        </authorList>
    </citation>
    <scope>NUCLEOTIDE SEQUENCE</scope>
    <source>
        <strain evidence="4">HB236076</strain>
    </source>
</reference>
<protein>
    <submittedName>
        <fullName evidence="4">Outer membrane beta-barrel protein</fullName>
    </submittedName>
</protein>
<evidence type="ECO:0000259" key="3">
    <source>
        <dbReference type="Pfam" id="PF13505"/>
    </source>
</evidence>
<evidence type="ECO:0000313" key="4">
    <source>
        <dbReference type="EMBL" id="XDK24129.1"/>
    </source>
</evidence>
<dbReference type="AlphaFoldDB" id="A0AB39HDB0"/>
<dbReference type="Pfam" id="PF13505">
    <property type="entry name" value="OMP_b-brl"/>
    <property type="match status" value="1"/>
</dbReference>
<evidence type="ECO:0000256" key="1">
    <source>
        <dbReference type="ARBA" id="ARBA00022729"/>
    </source>
</evidence>
<dbReference type="EMBL" id="CP162601">
    <property type="protein sequence ID" value="XDK24129.1"/>
    <property type="molecule type" value="Genomic_DNA"/>
</dbReference>
<gene>
    <name evidence="4" type="ORF">AB0763_07795</name>
</gene>
<feature type="chain" id="PRO_5044231321" evidence="2">
    <location>
        <begin position="22"/>
        <end position="182"/>
    </location>
</feature>